<evidence type="ECO:0000313" key="2">
    <source>
        <dbReference type="Proteomes" id="UP000186868"/>
    </source>
</evidence>
<keyword evidence="2" id="KW-1185">Reference proteome</keyword>
<dbReference type="Proteomes" id="UP000186868">
    <property type="component" value="Unassembled WGS sequence"/>
</dbReference>
<sequence>MYRRHQQFIDPARKIRLAIIKPFHLKVGRFRQQFSLKDPRLSVFLYGADRIAYRRLQGIYPGLLESDRQSWL</sequence>
<reference evidence="1 2" key="1">
    <citation type="submission" date="2016-11" db="EMBL/GenBank/DDBJ databases">
        <title>Draft Genome Sequences of Nine Cyanobacterial Strains from Diverse Habitats.</title>
        <authorList>
            <person name="Zhu T."/>
            <person name="Hou S."/>
            <person name="Lu X."/>
            <person name="Hess W.R."/>
        </authorList>
    </citation>
    <scope>NUCLEOTIDE SEQUENCE [LARGE SCALE GENOMIC DNA]</scope>
    <source>
        <strain evidence="1 2">NIES-593</strain>
    </source>
</reference>
<organism evidence="1 2">
    <name type="scientific">Hydrococcus rivularis NIES-593</name>
    <dbReference type="NCBI Taxonomy" id="1921803"/>
    <lineage>
        <taxon>Bacteria</taxon>
        <taxon>Bacillati</taxon>
        <taxon>Cyanobacteriota</taxon>
        <taxon>Cyanophyceae</taxon>
        <taxon>Pleurocapsales</taxon>
        <taxon>Hydrococcaceae</taxon>
        <taxon>Hydrococcus</taxon>
    </lineage>
</organism>
<evidence type="ECO:0000313" key="1">
    <source>
        <dbReference type="EMBL" id="OKH19163.1"/>
    </source>
</evidence>
<dbReference type="RefSeq" id="WP_073601491.1">
    <property type="nucleotide sequence ID" value="NZ_MRCB01000042.1"/>
</dbReference>
<dbReference type="EMBL" id="MRCB01000042">
    <property type="protein sequence ID" value="OKH19163.1"/>
    <property type="molecule type" value="Genomic_DNA"/>
</dbReference>
<dbReference type="AlphaFoldDB" id="A0A1U7H8E7"/>
<accession>A0A1U7H8E7</accession>
<proteinExistence type="predicted"/>
<gene>
    <name evidence="1" type="ORF">NIES593_21220</name>
</gene>
<comment type="caution">
    <text evidence="1">The sequence shown here is derived from an EMBL/GenBank/DDBJ whole genome shotgun (WGS) entry which is preliminary data.</text>
</comment>
<protein>
    <submittedName>
        <fullName evidence="1">Uncharacterized protein</fullName>
    </submittedName>
</protein>
<dbReference type="OrthoDB" id="436401at2"/>
<name>A0A1U7H8E7_9CYAN</name>